<reference evidence="2" key="1">
    <citation type="submission" date="2023-08" db="EMBL/GenBank/DDBJ databases">
        <authorList>
            <person name="Alioto T."/>
            <person name="Alioto T."/>
            <person name="Gomez Garrido J."/>
        </authorList>
    </citation>
    <scope>NUCLEOTIDE SEQUENCE</scope>
</reference>
<dbReference type="Pfam" id="PF13843">
    <property type="entry name" value="DDE_Tnp_1_7"/>
    <property type="match status" value="1"/>
</dbReference>
<evidence type="ECO:0000259" key="1">
    <source>
        <dbReference type="Pfam" id="PF13843"/>
    </source>
</evidence>
<organism evidence="2 3">
    <name type="scientific">Xyrichtys novacula</name>
    <name type="common">Pearly razorfish</name>
    <name type="synonym">Hemipteronotus novacula</name>
    <dbReference type="NCBI Taxonomy" id="13765"/>
    <lineage>
        <taxon>Eukaryota</taxon>
        <taxon>Metazoa</taxon>
        <taxon>Chordata</taxon>
        <taxon>Craniata</taxon>
        <taxon>Vertebrata</taxon>
        <taxon>Euteleostomi</taxon>
        <taxon>Actinopterygii</taxon>
        <taxon>Neopterygii</taxon>
        <taxon>Teleostei</taxon>
        <taxon>Neoteleostei</taxon>
        <taxon>Acanthomorphata</taxon>
        <taxon>Eupercaria</taxon>
        <taxon>Labriformes</taxon>
        <taxon>Labridae</taxon>
        <taxon>Xyrichtys</taxon>
    </lineage>
</organism>
<name>A0AAV1FVA8_XYRNO</name>
<evidence type="ECO:0000313" key="3">
    <source>
        <dbReference type="Proteomes" id="UP001178508"/>
    </source>
</evidence>
<proteinExistence type="predicted"/>
<dbReference type="InterPro" id="IPR029526">
    <property type="entry name" value="PGBD"/>
</dbReference>
<sequence length="334" mass="38579">MSRKRFHQILRAMRFDDKMQRRARFKNDKLAPIRSLWDMWRHRLPLLFNPGSEVTIDEQLLPFKGRCSFKQYMPKKPAKYGIKIWTAADVSTSYAWKVSIYTGKSGEARELPPQLLNLKGRDVLSSVFAFTNNTTAVSYMPKKGKNVLLISTKHRQPAVEEGPKKKPKMITDYNRCKGAVYTLDQLVHNFSCQRRSRRWPLTLFFNMLDISAFNAYVIYTHVDPSWNEGKQARRRLFLHDLASVLTAPEIMRRQTVPRTPQSLALVKEMQATAHGSAAFQAAHREEELPRNLPEVKRKTCKRCTNRTIGTCVSCGHPICKQHRAPISCQSCNQK</sequence>
<dbReference type="EMBL" id="OY660872">
    <property type="protein sequence ID" value="CAJ1064709.1"/>
    <property type="molecule type" value="Genomic_DNA"/>
</dbReference>
<evidence type="ECO:0000313" key="2">
    <source>
        <dbReference type="EMBL" id="CAJ1064709.1"/>
    </source>
</evidence>
<accession>A0AAV1FVA8</accession>
<keyword evidence="3" id="KW-1185">Reference proteome</keyword>
<protein>
    <submittedName>
        <fullName evidence="2">Dual specificity protein phosphatase 26 isoform X1, partial</fullName>
    </submittedName>
</protein>
<dbReference type="PANTHER" id="PTHR46599:SF6">
    <property type="entry name" value="DUAL SPECIFICITY PHOSPHATASE 26"/>
    <property type="match status" value="1"/>
</dbReference>
<dbReference type="PANTHER" id="PTHR46599">
    <property type="entry name" value="PIGGYBAC TRANSPOSABLE ELEMENT-DERIVED PROTEIN 4"/>
    <property type="match status" value="1"/>
</dbReference>
<gene>
    <name evidence="2" type="ORF">XNOV1_A005071</name>
</gene>
<feature type="domain" description="PiggyBac transposable element-derived protein" evidence="1">
    <location>
        <begin position="1"/>
        <end position="114"/>
    </location>
</feature>
<dbReference type="Proteomes" id="UP001178508">
    <property type="component" value="Chromosome 9"/>
</dbReference>
<dbReference type="AlphaFoldDB" id="A0AAV1FVA8"/>